<sequence>MSLIGDILSRCVASRGHRRDEISQGRRRRSGNGGRRHMVGPTAATASAQRRGAPLKILALTNLFPSPSRPGNGVFLKHRLQHLSRLPGVEMRLIAPVPWFPSTARIFGQYAKLAQTPRDDDTSGIPARFIRYPMLPKISMWITPLSIALSALKAIRDMKRSGFEPDVIDAYYLYPDGVAACLLGVWLRKPVMLTALGTDATQIARQPIPGALICWAARRAIAVTAVCHALIDQLIGCGIAPEKLTVVQHGVDLELFSPPHDRDALRQTFGLKRFTMISVGHLSQNKGQHLAIRALTEIPDVDLLIVGDGPERDRLRALASDLGATDRVRFIGSVDQPHLALLMGAADLLVSCSEYEGISNVLLEALACGTPVAATPVWGSPEIVADPKIGLLFKERSGGAIADGIRSVMRHSWDRSYIRHYSLRYDWAATAEQHRCVMLQGLGAAKALPDRPSAMADGSPMADDCQALVTSSAYIAGSVR</sequence>
<evidence type="ECO:0000313" key="4">
    <source>
        <dbReference type="EMBL" id="PCE42535.1"/>
    </source>
</evidence>
<keyword evidence="4" id="KW-0808">Transferase</keyword>
<accession>A0A2A4FWH5</accession>
<proteinExistence type="predicted"/>
<evidence type="ECO:0000259" key="2">
    <source>
        <dbReference type="Pfam" id="PF00534"/>
    </source>
</evidence>
<dbReference type="SUPFAM" id="SSF53756">
    <property type="entry name" value="UDP-Glycosyltransferase/glycogen phosphorylase"/>
    <property type="match status" value="1"/>
</dbReference>
<dbReference type="Gene3D" id="3.40.50.2000">
    <property type="entry name" value="Glycogen Phosphorylase B"/>
    <property type="match status" value="2"/>
</dbReference>
<dbReference type="EMBL" id="NWUF01000007">
    <property type="protein sequence ID" value="PCE42535.1"/>
    <property type="molecule type" value="Genomic_DNA"/>
</dbReference>
<evidence type="ECO:0000256" key="1">
    <source>
        <dbReference type="SAM" id="MobiDB-lite"/>
    </source>
</evidence>
<protein>
    <submittedName>
        <fullName evidence="4">Glycosyltransferase family 4 protein</fullName>
    </submittedName>
</protein>
<organism evidence="4 5">
    <name type="scientific">Rhizorhabdus dicambivorans</name>
    <dbReference type="NCBI Taxonomy" id="1850238"/>
    <lineage>
        <taxon>Bacteria</taxon>
        <taxon>Pseudomonadati</taxon>
        <taxon>Pseudomonadota</taxon>
        <taxon>Alphaproteobacteria</taxon>
        <taxon>Sphingomonadales</taxon>
        <taxon>Sphingomonadaceae</taxon>
        <taxon>Rhizorhabdus</taxon>
    </lineage>
</organism>
<dbReference type="OrthoDB" id="258796at2"/>
<dbReference type="InterPro" id="IPR001296">
    <property type="entry name" value="Glyco_trans_1"/>
</dbReference>
<feature type="domain" description="Glycosyltransferase subfamily 4-like N-terminal" evidence="3">
    <location>
        <begin position="117"/>
        <end position="254"/>
    </location>
</feature>
<dbReference type="Pfam" id="PF13439">
    <property type="entry name" value="Glyco_transf_4"/>
    <property type="match status" value="1"/>
</dbReference>
<gene>
    <name evidence="4" type="ORF">COO09_08940</name>
</gene>
<evidence type="ECO:0000313" key="5">
    <source>
        <dbReference type="Proteomes" id="UP000218934"/>
    </source>
</evidence>
<feature type="domain" description="Glycosyl transferase family 1" evidence="2">
    <location>
        <begin position="271"/>
        <end position="417"/>
    </location>
</feature>
<reference evidence="4 5" key="1">
    <citation type="submission" date="2017-09" db="EMBL/GenBank/DDBJ databases">
        <title>The Catabolism of 3,6-Dichlorosalicylic acid is Initiated by the Cytochrome P450 Monooxygenase DsmABC in Rhizorhabdus dicambivorans Ndbn-20.</title>
        <authorList>
            <person name="Na L."/>
        </authorList>
    </citation>
    <scope>NUCLEOTIDE SEQUENCE [LARGE SCALE GENOMIC DNA]</scope>
    <source>
        <strain evidence="4 5">Ndbn-20m</strain>
    </source>
</reference>
<keyword evidence="5" id="KW-1185">Reference proteome</keyword>
<feature type="region of interest" description="Disordered" evidence="1">
    <location>
        <begin position="15"/>
        <end position="49"/>
    </location>
</feature>
<name>A0A2A4FWH5_9SPHN</name>
<dbReference type="InterPro" id="IPR028098">
    <property type="entry name" value="Glyco_trans_4-like_N"/>
</dbReference>
<evidence type="ECO:0000259" key="3">
    <source>
        <dbReference type="Pfam" id="PF13439"/>
    </source>
</evidence>
<dbReference type="Pfam" id="PF00534">
    <property type="entry name" value="Glycos_transf_1"/>
    <property type="match status" value="1"/>
</dbReference>
<dbReference type="GO" id="GO:0016757">
    <property type="term" value="F:glycosyltransferase activity"/>
    <property type="evidence" value="ECO:0007669"/>
    <property type="project" value="InterPro"/>
</dbReference>
<dbReference type="KEGG" id="rdi:CMV14_07140"/>
<dbReference type="PANTHER" id="PTHR12526">
    <property type="entry name" value="GLYCOSYLTRANSFERASE"/>
    <property type="match status" value="1"/>
</dbReference>
<dbReference type="Proteomes" id="UP000218934">
    <property type="component" value="Unassembled WGS sequence"/>
</dbReference>
<dbReference type="AlphaFoldDB" id="A0A2A4FWH5"/>
<feature type="compositionally biased region" description="Basic residues" evidence="1">
    <location>
        <begin position="25"/>
        <end position="38"/>
    </location>
</feature>
<comment type="caution">
    <text evidence="4">The sequence shown here is derived from an EMBL/GenBank/DDBJ whole genome shotgun (WGS) entry which is preliminary data.</text>
</comment>